<sequence length="68" mass="7060">MSQHATVTNWHQAAQCTRDDHDNCVEVGTAGGVTVLRDSKHADLPSATRPTLAVLPGTFAAFAAAISA</sequence>
<dbReference type="Pfam" id="PF04149">
    <property type="entry name" value="DUF397"/>
    <property type="match status" value="1"/>
</dbReference>
<proteinExistence type="predicted"/>
<organism evidence="2 3">
    <name type="scientific">Amycolatopsis samaneae</name>
    <dbReference type="NCBI Taxonomy" id="664691"/>
    <lineage>
        <taxon>Bacteria</taxon>
        <taxon>Bacillati</taxon>
        <taxon>Actinomycetota</taxon>
        <taxon>Actinomycetes</taxon>
        <taxon>Pseudonocardiales</taxon>
        <taxon>Pseudonocardiaceae</taxon>
        <taxon>Amycolatopsis</taxon>
    </lineage>
</organism>
<reference evidence="3" key="1">
    <citation type="journal article" date="2019" name="Int. J. Syst. Evol. Microbiol.">
        <title>The Global Catalogue of Microorganisms (GCM) 10K type strain sequencing project: providing services to taxonomists for standard genome sequencing and annotation.</title>
        <authorList>
            <consortium name="The Broad Institute Genomics Platform"/>
            <consortium name="The Broad Institute Genome Sequencing Center for Infectious Disease"/>
            <person name="Wu L."/>
            <person name="Ma J."/>
        </authorList>
    </citation>
    <scope>NUCLEOTIDE SEQUENCE [LARGE SCALE GENOMIC DNA]</scope>
    <source>
        <strain evidence="3">CGMCC 4.7643</strain>
    </source>
</reference>
<keyword evidence="3" id="KW-1185">Reference proteome</keyword>
<evidence type="ECO:0000313" key="2">
    <source>
        <dbReference type="EMBL" id="MFD2457840.1"/>
    </source>
</evidence>
<name>A0ABW5G9U4_9PSEU</name>
<accession>A0ABW5G9U4</accession>
<protein>
    <submittedName>
        <fullName evidence="2">DUF397 domain-containing protein</fullName>
    </submittedName>
</protein>
<gene>
    <name evidence="2" type="ORF">ACFSYJ_04485</name>
</gene>
<dbReference type="RefSeq" id="WP_345389564.1">
    <property type="nucleotide sequence ID" value="NZ_BAABHG010000003.1"/>
</dbReference>
<evidence type="ECO:0000259" key="1">
    <source>
        <dbReference type="Pfam" id="PF04149"/>
    </source>
</evidence>
<dbReference type="Proteomes" id="UP001597419">
    <property type="component" value="Unassembled WGS sequence"/>
</dbReference>
<dbReference type="EMBL" id="JBHUKU010000002">
    <property type="protein sequence ID" value="MFD2457840.1"/>
    <property type="molecule type" value="Genomic_DNA"/>
</dbReference>
<dbReference type="InterPro" id="IPR007278">
    <property type="entry name" value="DUF397"/>
</dbReference>
<feature type="domain" description="DUF397" evidence="1">
    <location>
        <begin position="9"/>
        <end position="66"/>
    </location>
</feature>
<comment type="caution">
    <text evidence="2">The sequence shown here is derived from an EMBL/GenBank/DDBJ whole genome shotgun (WGS) entry which is preliminary data.</text>
</comment>
<evidence type="ECO:0000313" key="3">
    <source>
        <dbReference type="Proteomes" id="UP001597419"/>
    </source>
</evidence>